<dbReference type="EMBL" id="AMGV01000001">
    <property type="protein sequence ID" value="KEF63281.1"/>
    <property type="molecule type" value="Genomic_DNA"/>
</dbReference>
<evidence type="ECO:0000313" key="3">
    <source>
        <dbReference type="Proteomes" id="UP000027920"/>
    </source>
</evidence>
<dbReference type="NCBIfam" id="NF047352">
    <property type="entry name" value="P_loop_sacsin"/>
    <property type="match status" value="1"/>
</dbReference>
<comment type="caution">
    <text evidence="2">The sequence shown here is derived from an EMBL/GenBank/DDBJ whole genome shotgun (WGS) entry which is preliminary data.</text>
</comment>
<dbReference type="OrthoDB" id="1262810at2759"/>
<feature type="compositionally biased region" description="Polar residues" evidence="1">
    <location>
        <begin position="1450"/>
        <end position="1467"/>
    </location>
</feature>
<dbReference type="InterPro" id="IPR052957">
    <property type="entry name" value="Auxin_embryo_med"/>
</dbReference>
<dbReference type="PANTHER" id="PTHR32387">
    <property type="entry name" value="WU:FJ29H11"/>
    <property type="match status" value="1"/>
</dbReference>
<dbReference type="STRING" id="1182545.A0A072PTX5"/>
<feature type="region of interest" description="Disordered" evidence="1">
    <location>
        <begin position="1389"/>
        <end position="1432"/>
    </location>
</feature>
<feature type="compositionally biased region" description="Polar residues" evidence="1">
    <location>
        <begin position="1406"/>
        <end position="1422"/>
    </location>
</feature>
<name>A0A072PTX5_9EURO</name>
<dbReference type="SUPFAM" id="SSF55874">
    <property type="entry name" value="ATPase domain of HSP90 chaperone/DNA topoisomerase II/histidine kinase"/>
    <property type="match status" value="1"/>
</dbReference>
<dbReference type="Gene3D" id="3.30.565.10">
    <property type="entry name" value="Histidine kinase-like ATPase, C-terminal domain"/>
    <property type="match status" value="1"/>
</dbReference>
<evidence type="ECO:0008006" key="4">
    <source>
        <dbReference type="Google" id="ProtNLM"/>
    </source>
</evidence>
<dbReference type="InterPro" id="IPR036890">
    <property type="entry name" value="HATPase_C_sf"/>
</dbReference>
<organism evidence="2 3">
    <name type="scientific">Exophiala aquamarina CBS 119918</name>
    <dbReference type="NCBI Taxonomy" id="1182545"/>
    <lineage>
        <taxon>Eukaryota</taxon>
        <taxon>Fungi</taxon>
        <taxon>Dikarya</taxon>
        <taxon>Ascomycota</taxon>
        <taxon>Pezizomycotina</taxon>
        <taxon>Eurotiomycetes</taxon>
        <taxon>Chaetothyriomycetidae</taxon>
        <taxon>Chaetothyriales</taxon>
        <taxon>Herpotrichiellaceae</taxon>
        <taxon>Exophiala</taxon>
    </lineage>
</organism>
<reference evidence="2 3" key="1">
    <citation type="submission" date="2013-03" db="EMBL/GenBank/DDBJ databases">
        <title>The Genome Sequence of Exophiala aquamarina CBS 119918.</title>
        <authorList>
            <consortium name="The Broad Institute Genomics Platform"/>
            <person name="Cuomo C."/>
            <person name="de Hoog S."/>
            <person name="Gorbushina A."/>
            <person name="Walker B."/>
            <person name="Young S.K."/>
            <person name="Zeng Q."/>
            <person name="Gargeya S."/>
            <person name="Fitzgerald M."/>
            <person name="Haas B."/>
            <person name="Abouelleil A."/>
            <person name="Allen A.W."/>
            <person name="Alvarado L."/>
            <person name="Arachchi H.M."/>
            <person name="Berlin A.M."/>
            <person name="Chapman S.B."/>
            <person name="Gainer-Dewar J."/>
            <person name="Goldberg J."/>
            <person name="Griggs A."/>
            <person name="Gujja S."/>
            <person name="Hansen M."/>
            <person name="Howarth C."/>
            <person name="Imamovic A."/>
            <person name="Ireland A."/>
            <person name="Larimer J."/>
            <person name="McCowan C."/>
            <person name="Murphy C."/>
            <person name="Pearson M."/>
            <person name="Poon T.W."/>
            <person name="Priest M."/>
            <person name="Roberts A."/>
            <person name="Saif S."/>
            <person name="Shea T."/>
            <person name="Sisk P."/>
            <person name="Sykes S."/>
            <person name="Wortman J."/>
            <person name="Nusbaum C."/>
            <person name="Birren B."/>
        </authorList>
    </citation>
    <scope>NUCLEOTIDE SEQUENCE [LARGE SCALE GENOMIC DNA]</scope>
    <source>
        <strain evidence="2 3">CBS 119918</strain>
    </source>
</reference>
<dbReference type="GeneID" id="25276205"/>
<protein>
    <recommendedName>
        <fullName evidence="4">Protein NO VEIN C-terminal domain-containing protein</fullName>
    </recommendedName>
</protein>
<feature type="compositionally biased region" description="Acidic residues" evidence="1">
    <location>
        <begin position="1389"/>
        <end position="1399"/>
    </location>
</feature>
<gene>
    <name evidence="2" type="ORF">A1O9_01258</name>
</gene>
<accession>A0A072PTX5</accession>
<dbReference type="HOGENOM" id="CLU_000570_3_0_1"/>
<sequence length="1727" mass="196480">MLARRQARELVKGIAEEHGHVGEDVLHQINDPAVRDTISKALSTKDGIIGSAVITLAKDIYTSNSRFVFEMLQNADDNQFTKTADTPFISFHVHPGHIVVECNEDGFQPEHLRAICNVNQSTKKGTQGYIGEKGIGFKSVFAVAWKVLIQSGHYSFYFQHRKGDSGMGMISPIWQEPEEELPSALTRITLFLHNSSDPSFEETQRQISSQFHELQNAFLLFLQNIRKIDITFYDNYGDVATKTMHSVKWQENHRAELKETMMQNGETEECSQYYHVTKHIATGLAKNENREYSDQEEARQADSTSQLILAFPLTHESTPLIEAQSVFAFLPLRQVGFSFLIQGDFVTEISRQDVVNCPRNQGLLDGIANAFIEAVLQLCEHHTLRNQWMRYLPSPESIHFAPFWKALVDKIKNLLEFTPILRPRSEGTLKTIKSLSRLSFEAMDREGNPLFDDIEPPGYLSCDYLFDDLEILKSYGLEYLHMGKVLDRVDKDLNSRASRLKSTDDQDWHSRTAKLLAMPFVMNWTVTTQERVRRLPLLPLQSGVWVSANNGPAYYAATEGVDIPKDLALSLIDPVAARNEDRKALFDHLGVVEAPTSLVRDMIHQKYREVANVNVVNLRTSRSHLEYLYLTQRQLDAVLPIFYRIHVFTQDGRSVFPFETDTYASDNKPYGARELLKREEQGLNGGDGAPGLTVPFLHQDYFENVPEAPVGHPLSWRTFLNRYVFIRLSPRLIRNAGQDNASLSDITCYIQRHRPEIFMAVLHHYSQAEVKKIAEKNTTANELRKMEVLCRGDRMIALSETYLPTPTLECLQARFMADGEFFPFLKLLFPPKDDASSDPWEFLHSSFGVRRHDDLDFYLEIHHSILRENQSVVSSGSLARVFNLYQRIHSKLIESDNRSTEQGMVRELFETRCGVLLLPSEAPGPIWIRPSQCVWDGPKNLLSKYSIKALCETFLAASEEASVLLQSFFRVTLGIPDCTWKHLVEEIKHLKAISCTDFDRMSNLYVLLEGSLSSSGRSDIEALKEAFEETPMIYVNTNGRHCWLKVSECLWASATSIRDRTALNDHYEGLEAFFVTLLGVPELSLDMVLDDLVEKGALRKPQQEIKDTMWVLNSFLSSQTPTSSPDRILRSRVFPVKDPNGQVTLHTAETEFGIIDRQRLGELFAKAWLLDFTLEEVRLLRPFLRWTGLESRFLSCQVKEISQHTGGDPTLIGNRDRDISRKSVGLYRIATHFNSPRVSEADFSLYSVLRRARVYETDGISSLLTLSQCGRNLPIEINRSELHIREYDGELEVYVPRDMTKQEFCYQSKFPRRLLECMMTTPDTQICEKIELEAVLAVTKILNAKPASVNLILEEAGIMDVTIPETIGDLGGNVQGGDEPSNRSVAIEEEGREEVEVTMEDPAGLDTSSTLDHHINTPTTPQSERRILTPRSITRPLIAHGRSWSRPSLYDQTTPSTGEIDSQTSNAAPAVPNLSHLTPSLEVDDMDVSENSQYVALLDKMINRARRMTIPSQGSLNMTELLRALPVTDISTANLSSDGYPFRSATRRERDKKIGAAGELFVFELLSHLDPQLPAFSRESWQSTIREYVRVHPQYDQLPDWSGRETADIIYYDSYSVLTELLVNAGYLDPDRWQGRCPKYYIEVKSTTQHCDTPFYMSKAQYKLMREQQTLEGSPNSIYVVFRVYDLAKDEPGLQVYMDPEAMRRSGGLVFRPETWSVVPGKCTIEN</sequence>
<dbReference type="RefSeq" id="XP_013265871.1">
    <property type="nucleotide sequence ID" value="XM_013410417.1"/>
</dbReference>
<dbReference type="PANTHER" id="PTHR32387:SF0">
    <property type="entry name" value="PROTEIN NO VEIN"/>
    <property type="match status" value="1"/>
</dbReference>
<evidence type="ECO:0000256" key="1">
    <source>
        <dbReference type="SAM" id="MobiDB-lite"/>
    </source>
</evidence>
<dbReference type="Proteomes" id="UP000027920">
    <property type="component" value="Unassembled WGS sequence"/>
</dbReference>
<keyword evidence="3" id="KW-1185">Reference proteome</keyword>
<proteinExistence type="predicted"/>
<dbReference type="VEuPathDB" id="FungiDB:A1O9_01258"/>
<feature type="region of interest" description="Disordered" evidence="1">
    <location>
        <begin position="1444"/>
        <end position="1475"/>
    </location>
</feature>
<evidence type="ECO:0000313" key="2">
    <source>
        <dbReference type="EMBL" id="KEF63281.1"/>
    </source>
</evidence>